<dbReference type="EnsemblMetazoa" id="XM_024225983.1">
    <property type="protein sequence ID" value="XP_024081751.1"/>
    <property type="gene ID" value="LOC112126613"/>
</dbReference>
<keyword evidence="1" id="KW-0812">Transmembrane</keyword>
<feature type="transmembrane region" description="Helical" evidence="1">
    <location>
        <begin position="275"/>
        <end position="294"/>
    </location>
</feature>
<proteinExistence type="predicted"/>
<accession>A0A8I6SI84</accession>
<dbReference type="GeneID" id="112126613"/>
<dbReference type="RefSeq" id="XP_024081751.1">
    <property type="nucleotide sequence ID" value="XM_024225983.1"/>
</dbReference>
<keyword evidence="1" id="KW-0472">Membrane</keyword>
<protein>
    <submittedName>
        <fullName evidence="2">Uncharacterized protein</fullName>
    </submittedName>
</protein>
<name>A0A8I6SI84_CIMLE</name>
<feature type="transmembrane region" description="Helical" evidence="1">
    <location>
        <begin position="314"/>
        <end position="331"/>
    </location>
</feature>
<keyword evidence="1" id="KW-1133">Transmembrane helix</keyword>
<keyword evidence="3" id="KW-1185">Reference proteome</keyword>
<feature type="transmembrane region" description="Helical" evidence="1">
    <location>
        <begin position="172"/>
        <end position="193"/>
    </location>
</feature>
<evidence type="ECO:0000256" key="1">
    <source>
        <dbReference type="SAM" id="Phobius"/>
    </source>
</evidence>
<evidence type="ECO:0000313" key="2">
    <source>
        <dbReference type="EnsemblMetazoa" id="XP_024081751.1"/>
    </source>
</evidence>
<feature type="transmembrane region" description="Helical" evidence="1">
    <location>
        <begin position="74"/>
        <end position="94"/>
    </location>
</feature>
<organism evidence="2 3">
    <name type="scientific">Cimex lectularius</name>
    <name type="common">Bed bug</name>
    <name type="synonym">Acanthia lectularia</name>
    <dbReference type="NCBI Taxonomy" id="79782"/>
    <lineage>
        <taxon>Eukaryota</taxon>
        <taxon>Metazoa</taxon>
        <taxon>Ecdysozoa</taxon>
        <taxon>Arthropoda</taxon>
        <taxon>Hexapoda</taxon>
        <taxon>Insecta</taxon>
        <taxon>Pterygota</taxon>
        <taxon>Neoptera</taxon>
        <taxon>Paraneoptera</taxon>
        <taxon>Hemiptera</taxon>
        <taxon>Heteroptera</taxon>
        <taxon>Panheteroptera</taxon>
        <taxon>Cimicomorpha</taxon>
        <taxon>Cimicidae</taxon>
        <taxon>Cimex</taxon>
    </lineage>
</organism>
<evidence type="ECO:0000313" key="3">
    <source>
        <dbReference type="Proteomes" id="UP000494040"/>
    </source>
</evidence>
<feature type="transmembrane region" description="Helical" evidence="1">
    <location>
        <begin position="236"/>
        <end position="254"/>
    </location>
</feature>
<dbReference type="Proteomes" id="UP000494040">
    <property type="component" value="Unassembled WGS sequence"/>
</dbReference>
<feature type="transmembrane region" description="Helical" evidence="1">
    <location>
        <begin position="106"/>
        <end position="124"/>
    </location>
</feature>
<reference evidence="2" key="1">
    <citation type="submission" date="2022-01" db="UniProtKB">
        <authorList>
            <consortium name="EnsemblMetazoa"/>
        </authorList>
    </citation>
    <scope>IDENTIFICATION</scope>
</reference>
<dbReference type="AlphaFoldDB" id="A0A8I6SI84"/>
<sequence length="469" mass="53858">MNGRNSIKNRLVIIEYLECFAVVNCQMMMFDCLVTNELNISSYATVLVNCIGHILQAALNPLVGALADSLTGNLFWIVVGISLSISSNIFGILINFKAIPIYNRQILFYLALFLLISAKMTVGTRNALLFNYIITDTRSNIDQFIFMITMARNVTKAVASIIYCVNFYYRSGPVIFCCLGLLASVIGLIILLYSRNKIHIEPVEKGIFLKCIKWVFQRKKINDADQIFIIASKGKLVMNILLSSIGFYTSYHFLFQVLTHEFSLLTTNSQLTKRVLVFVFYTSNTILLIFVNHFFLNVYRKWKVDDVDLRLQGIAYNFMCIAMILLYLTLYRLRYASTAMIGEAQIRLYNGANETIRIKSSVSDIQINPGKLREIMHLPCTRECNVPIQIEFLHTKRIMDTEIKGEEVRSYTYIIKDNTMVKIERSDPVESPKGTSTFFVFANVDILQGLLIFDDEYPDEVKWRSKYEN</sequence>
<dbReference type="KEGG" id="clec:112126613"/>
<feature type="transmembrane region" description="Helical" evidence="1">
    <location>
        <begin position="144"/>
        <end position="165"/>
    </location>
</feature>